<dbReference type="GO" id="GO:0004636">
    <property type="term" value="F:phosphoribosyl-ATP diphosphatase activity"/>
    <property type="evidence" value="ECO:0007669"/>
    <property type="project" value="UniProtKB-UniRule"/>
</dbReference>
<comment type="catalytic activity">
    <reaction evidence="2 16">
        <text>1-(5-phospho-beta-D-ribosyl)-ATP + H2O = 1-(5-phospho-beta-D-ribosyl)-5'-AMP + diphosphate + H(+)</text>
        <dbReference type="Rhea" id="RHEA:22828"/>
        <dbReference type="ChEBI" id="CHEBI:15377"/>
        <dbReference type="ChEBI" id="CHEBI:15378"/>
        <dbReference type="ChEBI" id="CHEBI:33019"/>
        <dbReference type="ChEBI" id="CHEBI:59457"/>
        <dbReference type="ChEBI" id="CHEBI:73183"/>
        <dbReference type="EC" id="3.6.1.31"/>
    </reaction>
</comment>
<dbReference type="InterPro" id="IPR038019">
    <property type="entry name" value="PRib_AMP_CycHydrolase_sf"/>
</dbReference>
<dbReference type="CDD" id="cd11534">
    <property type="entry name" value="NTP-PPase_HisIE_like"/>
    <property type="match status" value="1"/>
</dbReference>
<dbReference type="HAMAP" id="MF_01020">
    <property type="entry name" value="HisE"/>
    <property type="match status" value="1"/>
</dbReference>
<dbReference type="NCBIfam" id="TIGR03188">
    <property type="entry name" value="histidine_hisI"/>
    <property type="match status" value="1"/>
</dbReference>
<evidence type="ECO:0000256" key="1">
    <source>
        <dbReference type="ARBA" id="ARBA00000024"/>
    </source>
</evidence>
<dbReference type="Pfam" id="PF01502">
    <property type="entry name" value="PRA-CH"/>
    <property type="match status" value="1"/>
</dbReference>
<organism evidence="19 20">
    <name type="scientific">Agathobacter ruminis</name>
    <dbReference type="NCBI Taxonomy" id="1712665"/>
    <lineage>
        <taxon>Bacteria</taxon>
        <taxon>Bacillati</taxon>
        <taxon>Bacillota</taxon>
        <taxon>Clostridia</taxon>
        <taxon>Lachnospirales</taxon>
        <taxon>Lachnospiraceae</taxon>
        <taxon>Agathobacter</taxon>
    </lineage>
</organism>
<gene>
    <name evidence="16" type="primary">hisI</name>
    <name evidence="16" type="synonym">hisIE</name>
    <name evidence="19" type="ORF">CSX02_04630</name>
</gene>
<accession>A0A2G3E495</accession>
<keyword evidence="14 16" id="KW-0368">Histidine biosynthesis</keyword>
<keyword evidence="13 16" id="KW-0067">ATP-binding</keyword>
<evidence type="ECO:0000256" key="17">
    <source>
        <dbReference type="RuleBase" id="RU003657"/>
    </source>
</evidence>
<evidence type="ECO:0000256" key="10">
    <source>
        <dbReference type="ARBA" id="ARBA00022605"/>
    </source>
</evidence>
<comment type="catalytic activity">
    <reaction evidence="1 16">
        <text>1-(5-phospho-beta-D-ribosyl)-5'-AMP + H2O = 1-(5-phospho-beta-D-ribosyl)-5-[(5-phospho-beta-D-ribosylamino)methylideneamino]imidazole-4-carboxamide</text>
        <dbReference type="Rhea" id="RHEA:20049"/>
        <dbReference type="ChEBI" id="CHEBI:15377"/>
        <dbReference type="ChEBI" id="CHEBI:58435"/>
        <dbReference type="ChEBI" id="CHEBI:59457"/>
        <dbReference type="EC" id="3.5.4.19"/>
    </reaction>
</comment>
<proteinExistence type="inferred from homology"/>
<dbReference type="EMBL" id="PDYG01000016">
    <property type="protein sequence ID" value="PHU38074.1"/>
    <property type="molecule type" value="Genomic_DNA"/>
</dbReference>
<dbReference type="NCBIfam" id="NF002747">
    <property type="entry name" value="PRK02759.1"/>
    <property type="match status" value="1"/>
</dbReference>
<comment type="similarity">
    <text evidence="6 16">In the C-terminal section; belongs to the PRA-PH family.</text>
</comment>
<dbReference type="Pfam" id="PF01503">
    <property type="entry name" value="PRA-PH"/>
    <property type="match status" value="1"/>
</dbReference>
<comment type="subcellular location">
    <subcellularLocation>
        <location evidence="3 16">Cytoplasm</location>
    </subcellularLocation>
</comment>
<dbReference type="InterPro" id="IPR011060">
    <property type="entry name" value="RibuloseP-bd_barrel"/>
</dbReference>
<dbReference type="InterPro" id="IPR023019">
    <property type="entry name" value="His_synth_HisIE"/>
</dbReference>
<evidence type="ECO:0000256" key="13">
    <source>
        <dbReference type="ARBA" id="ARBA00022840"/>
    </source>
</evidence>
<reference evidence="19 20" key="1">
    <citation type="submission" date="2017-10" db="EMBL/GenBank/DDBJ databases">
        <title>Resolving the taxonomy of Roseburia spp., Eubacterium rectale and Agathobacter spp. through phylogenomic analysis.</title>
        <authorList>
            <person name="Sheridan P.O."/>
            <person name="Walker A.W."/>
            <person name="Duncan S.H."/>
            <person name="Scott K.P."/>
            <person name="Toole P.W.O."/>
            <person name="Luis P."/>
            <person name="Flint H.J."/>
        </authorList>
    </citation>
    <scope>NUCLEOTIDE SEQUENCE [LARGE SCALE GENOMIC DNA]</scope>
    <source>
        <strain evidence="19 20">JK623</strain>
    </source>
</reference>
<comment type="similarity">
    <text evidence="8 17">Belongs to the HisA/HisF family.</text>
</comment>
<evidence type="ECO:0000256" key="11">
    <source>
        <dbReference type="ARBA" id="ARBA00022741"/>
    </source>
</evidence>
<keyword evidence="9 16" id="KW-0963">Cytoplasm</keyword>
<dbReference type="InterPro" id="IPR006062">
    <property type="entry name" value="His_biosynth"/>
</dbReference>
<evidence type="ECO:0000256" key="9">
    <source>
        <dbReference type="ARBA" id="ARBA00022490"/>
    </source>
</evidence>
<evidence type="ECO:0000256" key="2">
    <source>
        <dbReference type="ARBA" id="ARBA00001460"/>
    </source>
</evidence>
<evidence type="ECO:0000256" key="8">
    <source>
        <dbReference type="ARBA" id="ARBA00009667"/>
    </source>
</evidence>
<dbReference type="FunFam" id="3.10.20.810:FF:000001">
    <property type="entry name" value="Histidine biosynthesis bifunctional protein HisIE"/>
    <property type="match status" value="1"/>
</dbReference>
<dbReference type="InterPro" id="IPR026660">
    <property type="entry name" value="PRA-CH"/>
</dbReference>
<dbReference type="AlphaFoldDB" id="A0A2G3E495"/>
<comment type="caution">
    <text evidence="19">The sequence shown here is derived from an EMBL/GenBank/DDBJ whole genome shotgun (WGS) entry which is preliminary data.</text>
</comment>
<feature type="domain" description="Phosphoribosyl-AMP cyclohydrolase" evidence="18">
    <location>
        <begin position="250"/>
        <end position="323"/>
    </location>
</feature>
<keyword evidence="10 16" id="KW-0028">Amino-acid biosynthesis</keyword>
<evidence type="ECO:0000313" key="20">
    <source>
        <dbReference type="Proteomes" id="UP000224563"/>
    </source>
</evidence>
<evidence type="ECO:0000256" key="7">
    <source>
        <dbReference type="ARBA" id="ARBA00008299"/>
    </source>
</evidence>
<reference evidence="19 20" key="2">
    <citation type="submission" date="2017-10" db="EMBL/GenBank/DDBJ databases">
        <authorList>
            <person name="Banno H."/>
            <person name="Chua N.-H."/>
        </authorList>
    </citation>
    <scope>NUCLEOTIDE SEQUENCE [LARGE SCALE GENOMIC DNA]</scope>
    <source>
        <strain evidence="19 20">JK623</strain>
    </source>
</reference>
<evidence type="ECO:0000256" key="6">
    <source>
        <dbReference type="ARBA" id="ARBA00007731"/>
    </source>
</evidence>
<keyword evidence="12 16" id="KW-0378">Hydrolase</keyword>
<comment type="pathway">
    <text evidence="5 16">Amino-acid biosynthesis; L-histidine biosynthesis; L-histidine from 5-phospho-alpha-D-ribose 1-diphosphate: step 2/9.</text>
</comment>
<dbReference type="SUPFAM" id="SSF51366">
    <property type="entry name" value="Ribulose-phoshate binding barrel"/>
    <property type="match status" value="1"/>
</dbReference>
<dbReference type="UniPathway" id="UPA00031">
    <property type="reaction ID" value="UER00007"/>
</dbReference>
<sequence length="426" mass="48921">MEQKNIVATIYLKNGRAVRSLDDHTEIQNVYSLCQVYNDSGIDKIIIFDLSDSDEEHEKNVHTIKNINRNLEIKTCAGGNINRLDDVKKLLYAGCVQVILNGSKASSSSLIEEASARFGKDRILVSVSNVDYIFKNKNQLENMIHEMYLMNDEMIDAVENITNVPYVVRLHEYNYTQIVELLKRDKIRGISGPFINDTTRDIMQLKSALGRENIKMDNFAPDLLWEDLKKNSEGLVPVIVQDYKTDQVLMLAYMNEEAYNTTINIGKMTYWSRSRNELWTKGMTSGHLQYVKSLTADCDYDTILAKVSQVGAACHTGERSCFHNKIVKKEYIEKNPLKVFEEVYQIISDRKENPQEGSYTNYLFDKGIDNILKKLGEECTEIILAAKGSESEEIKYEISDFLYHCMVLMVEKGITWEEITTELAQR</sequence>
<dbReference type="EC" id="3.5.4.19" evidence="16"/>
<evidence type="ECO:0000256" key="15">
    <source>
        <dbReference type="ARBA" id="ARBA00023268"/>
    </source>
</evidence>
<comment type="similarity">
    <text evidence="7 16">In the N-terminal section; belongs to the PRA-CH family.</text>
</comment>
<dbReference type="InterPro" id="IPR008179">
    <property type="entry name" value="HisE"/>
</dbReference>
<dbReference type="PANTHER" id="PTHR42945:SF1">
    <property type="entry name" value="HISTIDINE BIOSYNTHESIS BIFUNCTIONAL PROTEIN HIS7"/>
    <property type="match status" value="1"/>
</dbReference>
<dbReference type="SUPFAM" id="SSF141734">
    <property type="entry name" value="HisI-like"/>
    <property type="match status" value="1"/>
</dbReference>
<evidence type="ECO:0000313" key="19">
    <source>
        <dbReference type="EMBL" id="PHU38074.1"/>
    </source>
</evidence>
<dbReference type="NCBIfam" id="NF000768">
    <property type="entry name" value="PRK00051.1"/>
    <property type="match status" value="1"/>
</dbReference>
<dbReference type="GO" id="GO:0000105">
    <property type="term" value="P:L-histidine biosynthetic process"/>
    <property type="evidence" value="ECO:0007669"/>
    <property type="project" value="UniProtKB-UniRule"/>
</dbReference>
<evidence type="ECO:0000256" key="16">
    <source>
        <dbReference type="HAMAP-Rule" id="MF_01019"/>
    </source>
</evidence>
<dbReference type="Gene3D" id="3.10.20.810">
    <property type="entry name" value="Phosphoribosyl-AMP cyclohydrolase"/>
    <property type="match status" value="1"/>
</dbReference>
<dbReference type="InterPro" id="IPR002496">
    <property type="entry name" value="PRib_AMP_CycHydrolase_dom"/>
</dbReference>
<feature type="region of interest" description="Phosphoribosyl-ATP pyrophosphohydrolase" evidence="16">
    <location>
        <begin position="340"/>
        <end position="426"/>
    </location>
</feature>
<keyword evidence="15 16" id="KW-0511">Multifunctional enzyme</keyword>
<evidence type="ECO:0000256" key="5">
    <source>
        <dbReference type="ARBA" id="ARBA00005204"/>
    </source>
</evidence>
<dbReference type="Gene3D" id="3.20.20.70">
    <property type="entry name" value="Aldolase class I"/>
    <property type="match status" value="1"/>
</dbReference>
<evidence type="ECO:0000256" key="4">
    <source>
        <dbReference type="ARBA" id="ARBA00005169"/>
    </source>
</evidence>
<name>A0A2G3E495_9FIRM</name>
<dbReference type="HAMAP" id="MF_01019">
    <property type="entry name" value="HisIE"/>
    <property type="match status" value="1"/>
</dbReference>
<dbReference type="PANTHER" id="PTHR42945">
    <property type="entry name" value="HISTIDINE BIOSYNTHESIS BIFUNCTIONAL PROTEIN"/>
    <property type="match status" value="1"/>
</dbReference>
<evidence type="ECO:0000259" key="18">
    <source>
        <dbReference type="Pfam" id="PF01502"/>
    </source>
</evidence>
<evidence type="ECO:0000256" key="14">
    <source>
        <dbReference type="ARBA" id="ARBA00023102"/>
    </source>
</evidence>
<dbReference type="Pfam" id="PF00977">
    <property type="entry name" value="His_biosynth"/>
    <property type="match status" value="1"/>
</dbReference>
<keyword evidence="11 16" id="KW-0547">Nucleotide-binding</keyword>
<evidence type="ECO:0000256" key="12">
    <source>
        <dbReference type="ARBA" id="ARBA00022801"/>
    </source>
</evidence>
<dbReference type="GO" id="GO:0005524">
    <property type="term" value="F:ATP binding"/>
    <property type="evidence" value="ECO:0007669"/>
    <property type="project" value="UniProtKB-KW"/>
</dbReference>
<feature type="region of interest" description="Phosphoribosyl-AMP cyclohydrolase" evidence="16">
    <location>
        <begin position="1"/>
        <end position="339"/>
    </location>
</feature>
<dbReference type="Proteomes" id="UP000224563">
    <property type="component" value="Unassembled WGS sequence"/>
</dbReference>
<evidence type="ECO:0000256" key="3">
    <source>
        <dbReference type="ARBA" id="ARBA00004496"/>
    </source>
</evidence>
<dbReference type="SUPFAM" id="SSF101386">
    <property type="entry name" value="all-alpha NTP pyrophosphatases"/>
    <property type="match status" value="1"/>
</dbReference>
<protein>
    <recommendedName>
        <fullName evidence="16">Histidine biosynthesis bifunctional protein HisIE</fullName>
    </recommendedName>
    <domain>
        <recommendedName>
            <fullName evidence="16">Phosphoribosyl-AMP cyclohydrolase</fullName>
            <shortName evidence="16">PRA-CH</shortName>
            <ecNumber evidence="16">3.5.4.19</ecNumber>
        </recommendedName>
    </domain>
    <domain>
        <recommendedName>
            <fullName evidence="16">Phosphoribosyl-ATP pyrophosphatase</fullName>
            <shortName evidence="16">PRA-PH</shortName>
            <ecNumber evidence="16">3.6.1.31</ecNumber>
        </recommendedName>
    </domain>
</protein>
<dbReference type="EC" id="3.6.1.31" evidence="16"/>
<dbReference type="InterPro" id="IPR021130">
    <property type="entry name" value="PRib-ATP_PPHydrolase-like"/>
</dbReference>
<dbReference type="Gene3D" id="1.10.287.1080">
    <property type="entry name" value="MazG-like"/>
    <property type="match status" value="1"/>
</dbReference>
<dbReference type="InterPro" id="IPR013785">
    <property type="entry name" value="Aldolase_TIM"/>
</dbReference>
<comment type="pathway">
    <text evidence="4 16">Amino-acid biosynthesis; L-histidine biosynthesis; L-histidine from 5-phospho-alpha-D-ribose 1-diphosphate: step 3/9.</text>
</comment>
<dbReference type="HAMAP" id="MF_01021">
    <property type="entry name" value="HisI"/>
    <property type="match status" value="1"/>
</dbReference>
<keyword evidence="20" id="KW-1185">Reference proteome</keyword>
<dbReference type="GO" id="GO:0004635">
    <property type="term" value="F:phosphoribosyl-AMP cyclohydrolase activity"/>
    <property type="evidence" value="ECO:0007669"/>
    <property type="project" value="UniProtKB-UniRule"/>
</dbReference>
<dbReference type="GO" id="GO:0005737">
    <property type="term" value="C:cytoplasm"/>
    <property type="evidence" value="ECO:0007669"/>
    <property type="project" value="UniProtKB-SubCell"/>
</dbReference>
<dbReference type="RefSeq" id="WP_099385804.1">
    <property type="nucleotide sequence ID" value="NZ_JANSWH010000099.1"/>
</dbReference>